<evidence type="ECO:0000256" key="1">
    <source>
        <dbReference type="ARBA" id="ARBA00005781"/>
    </source>
</evidence>
<dbReference type="Gene3D" id="2.30.30.790">
    <property type="match status" value="1"/>
</dbReference>
<keyword evidence="3" id="KW-0687">Ribonucleoprotein</keyword>
<dbReference type="PANTHER" id="PTHR15680">
    <property type="entry name" value="RIBOSOMAL PROTEIN L19"/>
    <property type="match status" value="1"/>
</dbReference>
<evidence type="ECO:0000256" key="4">
    <source>
        <dbReference type="ARBA" id="ARBA00035288"/>
    </source>
</evidence>
<evidence type="ECO:0000256" key="5">
    <source>
        <dbReference type="ARBA" id="ARBA00035359"/>
    </source>
</evidence>
<dbReference type="GO" id="GO:0006412">
    <property type="term" value="P:translation"/>
    <property type="evidence" value="ECO:0007669"/>
    <property type="project" value="InterPro"/>
</dbReference>
<dbReference type="InterPro" id="IPR008991">
    <property type="entry name" value="Translation_prot_SH3-like_sf"/>
</dbReference>
<evidence type="ECO:0000313" key="7">
    <source>
        <dbReference type="Proteomes" id="UP000271889"/>
    </source>
</evidence>
<dbReference type="SUPFAM" id="SSF50104">
    <property type="entry name" value="Translation proteins SH3-like domain"/>
    <property type="match status" value="1"/>
</dbReference>
<dbReference type="Proteomes" id="UP000271889">
    <property type="component" value="Unassembled WGS sequence"/>
</dbReference>
<dbReference type="InterPro" id="IPR001857">
    <property type="entry name" value="Ribosomal_bL19"/>
</dbReference>
<dbReference type="PANTHER" id="PTHR15680:SF9">
    <property type="entry name" value="LARGE RIBOSOMAL SUBUNIT PROTEIN BL19M"/>
    <property type="match status" value="1"/>
</dbReference>
<dbReference type="EMBL" id="UYRV01115728">
    <property type="protein sequence ID" value="VDN29639.1"/>
    <property type="molecule type" value="Genomic_DNA"/>
</dbReference>
<gene>
    <name evidence="6" type="ORF">CGOC_LOCUS11315</name>
</gene>
<evidence type="ECO:0000256" key="3">
    <source>
        <dbReference type="ARBA" id="ARBA00023274"/>
    </source>
</evidence>
<dbReference type="GO" id="GO:0003735">
    <property type="term" value="F:structural constituent of ribosome"/>
    <property type="evidence" value="ECO:0007669"/>
    <property type="project" value="InterPro"/>
</dbReference>
<accession>A0A3P7QH65</accession>
<comment type="similarity">
    <text evidence="1">Belongs to the bacterial ribosomal protein bL19 family.</text>
</comment>
<proteinExistence type="inferred from homology"/>
<dbReference type="AlphaFoldDB" id="A0A3P7QH65"/>
<reference evidence="6 7" key="1">
    <citation type="submission" date="2018-11" db="EMBL/GenBank/DDBJ databases">
        <authorList>
            <consortium name="Pathogen Informatics"/>
        </authorList>
    </citation>
    <scope>NUCLEOTIDE SEQUENCE [LARGE SCALE GENOMIC DNA]</scope>
</reference>
<name>A0A3P7QH65_CYLGO</name>
<protein>
    <recommendedName>
        <fullName evidence="4">Large ribosomal subunit protein bL19m</fullName>
    </recommendedName>
    <alternativeName>
        <fullName evidence="5">39S ribosomal protein L19, mitochondrial</fullName>
    </alternativeName>
</protein>
<dbReference type="Pfam" id="PF01245">
    <property type="entry name" value="Ribosomal_L19"/>
    <property type="match status" value="1"/>
</dbReference>
<keyword evidence="7" id="KW-1185">Reference proteome</keyword>
<sequence length="204" mass="23640">MKVCPLCYADLVDPDEEVPLAEVEPELPQDRERARERNAELRELRAMEGARDMWPLMEQMSSLSPFCAARLVRANTLILAACRTVTGCPSRPAAASRRQSNLKKRMEELKHIQDFPSVYPDFVQSPVWNRRNPLKEELEYQDMLERRMHLDIPEFYVGSIVAVTTSERYMGSKEHRFVGICIRREKQGLHHQFTLRNVLDGVGQ</sequence>
<organism evidence="6 7">
    <name type="scientific">Cylicostephanus goldi</name>
    <name type="common">Nematode worm</name>
    <dbReference type="NCBI Taxonomy" id="71465"/>
    <lineage>
        <taxon>Eukaryota</taxon>
        <taxon>Metazoa</taxon>
        <taxon>Ecdysozoa</taxon>
        <taxon>Nematoda</taxon>
        <taxon>Chromadorea</taxon>
        <taxon>Rhabditida</taxon>
        <taxon>Rhabditina</taxon>
        <taxon>Rhabditomorpha</taxon>
        <taxon>Strongyloidea</taxon>
        <taxon>Strongylidae</taxon>
        <taxon>Cylicostephanus</taxon>
    </lineage>
</organism>
<evidence type="ECO:0000313" key="6">
    <source>
        <dbReference type="EMBL" id="VDN29639.1"/>
    </source>
</evidence>
<dbReference type="GO" id="GO:0005762">
    <property type="term" value="C:mitochondrial large ribosomal subunit"/>
    <property type="evidence" value="ECO:0007669"/>
    <property type="project" value="TreeGrafter"/>
</dbReference>
<evidence type="ECO:0000256" key="2">
    <source>
        <dbReference type="ARBA" id="ARBA00022980"/>
    </source>
</evidence>
<keyword evidence="2" id="KW-0689">Ribosomal protein</keyword>
<dbReference type="OrthoDB" id="432645at2759"/>
<dbReference type="InterPro" id="IPR038657">
    <property type="entry name" value="Ribosomal_bL19_sf"/>
</dbReference>